<evidence type="ECO:0000313" key="3">
    <source>
        <dbReference type="Proteomes" id="UP000007264"/>
    </source>
</evidence>
<dbReference type="Gene3D" id="3.40.525.10">
    <property type="entry name" value="CRAL-TRIO lipid binding domain"/>
    <property type="match status" value="1"/>
</dbReference>
<gene>
    <name evidence="2" type="ORF">COCSUDRAFT_40921</name>
</gene>
<dbReference type="CDD" id="cd00170">
    <property type="entry name" value="SEC14"/>
    <property type="match status" value="1"/>
</dbReference>
<dbReference type="Pfam" id="PF00650">
    <property type="entry name" value="CRAL_TRIO"/>
    <property type="match status" value="1"/>
</dbReference>
<dbReference type="OrthoDB" id="1434354at2759"/>
<protein>
    <recommendedName>
        <fullName evidence="1">CRAL-TRIO domain-containing protein</fullName>
    </recommendedName>
</protein>
<dbReference type="InterPro" id="IPR001251">
    <property type="entry name" value="CRAL-TRIO_dom"/>
</dbReference>
<dbReference type="PROSITE" id="PS50191">
    <property type="entry name" value="CRAL_TRIO"/>
    <property type="match status" value="1"/>
</dbReference>
<proteinExistence type="predicted"/>
<dbReference type="STRING" id="574566.I0Z1N7"/>
<comment type="caution">
    <text evidence="2">The sequence shown here is derived from an EMBL/GenBank/DDBJ whole genome shotgun (WGS) entry which is preliminary data.</text>
</comment>
<dbReference type="SUPFAM" id="SSF52087">
    <property type="entry name" value="CRAL/TRIO domain"/>
    <property type="match status" value="1"/>
</dbReference>
<name>I0Z1N7_COCSC</name>
<dbReference type="GeneID" id="17042558"/>
<dbReference type="eggNOG" id="KOG1471">
    <property type="taxonomic scope" value="Eukaryota"/>
</dbReference>
<feature type="domain" description="CRAL-TRIO" evidence="1">
    <location>
        <begin position="119"/>
        <end position="286"/>
    </location>
</feature>
<evidence type="ECO:0000313" key="2">
    <source>
        <dbReference type="EMBL" id="EIE24556.1"/>
    </source>
</evidence>
<organism evidence="2 3">
    <name type="scientific">Coccomyxa subellipsoidea (strain C-169)</name>
    <name type="common">Green microalga</name>
    <dbReference type="NCBI Taxonomy" id="574566"/>
    <lineage>
        <taxon>Eukaryota</taxon>
        <taxon>Viridiplantae</taxon>
        <taxon>Chlorophyta</taxon>
        <taxon>core chlorophytes</taxon>
        <taxon>Trebouxiophyceae</taxon>
        <taxon>Trebouxiophyceae incertae sedis</taxon>
        <taxon>Coccomyxaceae</taxon>
        <taxon>Coccomyxa</taxon>
        <taxon>Coccomyxa subellipsoidea</taxon>
    </lineage>
</organism>
<dbReference type="PANTHER" id="PTHR47041">
    <property type="entry name" value="SEC14 CYTOSOLIC FACTOR FAMILY PROTEIN / PHOSPHOGLYCERIDE TRANSFER FAMILY PROTEIN"/>
    <property type="match status" value="1"/>
</dbReference>
<dbReference type="KEGG" id="csl:COCSUDRAFT_40921"/>
<dbReference type="AlphaFoldDB" id="I0Z1N7"/>
<dbReference type="Proteomes" id="UP000007264">
    <property type="component" value="Unassembled WGS sequence"/>
</dbReference>
<evidence type="ECO:0000259" key="1">
    <source>
        <dbReference type="PROSITE" id="PS50191"/>
    </source>
</evidence>
<sequence length="286" mass="31116">MHASLIGPAIFAIQQLLFQRALQPSREAVSPTLRAKDVAVAHSDVVADIRRKLEERGVSLPASHFADVDVELARYAITVGLLSAQTAADSDNHYRAKVVEAAAARAQATAEWLLSHSFMPEEQLGKWASVVHWSDDDADGHPVLVVHLEAALQQDAAGAASAAEAILSHMEAALRRHFDNNPSSPEQLVVVLDSRGASTLQFRRLVRTIQSIAVTLNRHYPARLHRLYLVNAPVIVHLPVRAIKALLHPSTSSKIIICDLEDPRLPVDLDYDSASSIHQTAEAAPP</sequence>
<keyword evidence="3" id="KW-1185">Reference proteome</keyword>
<dbReference type="EMBL" id="AGSI01000005">
    <property type="protein sequence ID" value="EIE24556.1"/>
    <property type="molecule type" value="Genomic_DNA"/>
</dbReference>
<reference evidence="2 3" key="1">
    <citation type="journal article" date="2012" name="Genome Biol.">
        <title>The genome of the polar eukaryotic microalga coccomyxa subellipsoidea reveals traits of cold adaptation.</title>
        <authorList>
            <person name="Blanc G."/>
            <person name="Agarkova I."/>
            <person name="Grimwood J."/>
            <person name="Kuo A."/>
            <person name="Brueggeman A."/>
            <person name="Dunigan D."/>
            <person name="Gurnon J."/>
            <person name="Ladunga I."/>
            <person name="Lindquist E."/>
            <person name="Lucas S."/>
            <person name="Pangilinan J."/>
            <person name="Proschold T."/>
            <person name="Salamov A."/>
            <person name="Schmutz J."/>
            <person name="Weeks D."/>
            <person name="Yamada T."/>
            <person name="Claverie J.M."/>
            <person name="Grigoriev I."/>
            <person name="Van Etten J."/>
            <person name="Lomsadze A."/>
            <person name="Borodovsky M."/>
        </authorList>
    </citation>
    <scope>NUCLEOTIDE SEQUENCE [LARGE SCALE GENOMIC DNA]</scope>
    <source>
        <strain evidence="2 3">C-169</strain>
    </source>
</reference>
<dbReference type="InterPro" id="IPR036865">
    <property type="entry name" value="CRAL-TRIO_dom_sf"/>
</dbReference>
<accession>I0Z1N7</accession>
<dbReference type="PANTHER" id="PTHR47041:SF5">
    <property type="entry name" value="SEC14 CYTOSOLIC FACTOR FAMILY PROTEIN"/>
    <property type="match status" value="1"/>
</dbReference>
<dbReference type="RefSeq" id="XP_005649100.1">
    <property type="nucleotide sequence ID" value="XM_005649043.1"/>
</dbReference>